<dbReference type="InterPro" id="IPR036237">
    <property type="entry name" value="Xyl_isomerase-like_sf"/>
</dbReference>
<dbReference type="RefSeq" id="WP_345637233.1">
    <property type="nucleotide sequence ID" value="NZ_BAABJQ010000032.1"/>
</dbReference>
<dbReference type="SUPFAM" id="SSF51658">
    <property type="entry name" value="Xylose isomerase-like"/>
    <property type="match status" value="1"/>
</dbReference>
<dbReference type="EMBL" id="BAABJQ010000032">
    <property type="protein sequence ID" value="GAA5198094.1"/>
    <property type="molecule type" value="Genomic_DNA"/>
</dbReference>
<proteinExistence type="predicted"/>
<sequence length="255" mass="27372">MPTINPLGVQLYTLRDVPTDERPTVFKALADAGYGAVEPFNNKAESPQRLRAELDAAGLVVSSIHNRPAEDFDGAVATARSLGTDTIIVPSGDRRMWSDEAGVRQFARDMGEVAARLADEGIRLGYHNHEFEFADLGGRCALEVFADALPPEVVLEVDTYWAAVGGQDVPALLQRLGDRVRFLHLKDGPATDTAAPMTAVGAGVLPFADIVAACPSAEWHLVELDRCATDVLRAVLDSAEWLIGQGLARRADEAA</sequence>
<reference evidence="3" key="1">
    <citation type="journal article" date="2019" name="Int. J. Syst. Evol. Microbiol.">
        <title>The Global Catalogue of Microorganisms (GCM) 10K type strain sequencing project: providing services to taxonomists for standard genome sequencing and annotation.</title>
        <authorList>
            <consortium name="The Broad Institute Genomics Platform"/>
            <consortium name="The Broad Institute Genome Sequencing Center for Infectious Disease"/>
            <person name="Wu L."/>
            <person name="Ma J."/>
        </authorList>
    </citation>
    <scope>NUCLEOTIDE SEQUENCE [LARGE SCALE GENOMIC DNA]</scope>
    <source>
        <strain evidence="3">JCM 18304</strain>
    </source>
</reference>
<keyword evidence="3" id="KW-1185">Reference proteome</keyword>
<dbReference type="Gene3D" id="3.20.20.150">
    <property type="entry name" value="Divalent-metal-dependent TIM barrel enzymes"/>
    <property type="match status" value="1"/>
</dbReference>
<evidence type="ECO:0000259" key="1">
    <source>
        <dbReference type="Pfam" id="PF01261"/>
    </source>
</evidence>
<evidence type="ECO:0000313" key="3">
    <source>
        <dbReference type="Proteomes" id="UP001501570"/>
    </source>
</evidence>
<dbReference type="InterPro" id="IPR050312">
    <property type="entry name" value="IolE/XylAMocC-like"/>
</dbReference>
<dbReference type="Pfam" id="PF01261">
    <property type="entry name" value="AP_endonuc_2"/>
    <property type="match status" value="1"/>
</dbReference>
<organism evidence="2 3">
    <name type="scientific">Rugosimonospora acidiphila</name>
    <dbReference type="NCBI Taxonomy" id="556531"/>
    <lineage>
        <taxon>Bacteria</taxon>
        <taxon>Bacillati</taxon>
        <taxon>Actinomycetota</taxon>
        <taxon>Actinomycetes</taxon>
        <taxon>Micromonosporales</taxon>
        <taxon>Micromonosporaceae</taxon>
        <taxon>Rugosimonospora</taxon>
    </lineage>
</organism>
<accession>A0ABP9SKG5</accession>
<dbReference type="Proteomes" id="UP001501570">
    <property type="component" value="Unassembled WGS sequence"/>
</dbReference>
<dbReference type="PANTHER" id="PTHR12110:SF41">
    <property type="entry name" value="INOSOSE DEHYDRATASE"/>
    <property type="match status" value="1"/>
</dbReference>
<feature type="domain" description="Xylose isomerase-like TIM barrel" evidence="1">
    <location>
        <begin position="26"/>
        <end position="212"/>
    </location>
</feature>
<evidence type="ECO:0000313" key="2">
    <source>
        <dbReference type="EMBL" id="GAA5198094.1"/>
    </source>
</evidence>
<comment type="caution">
    <text evidence="2">The sequence shown here is derived from an EMBL/GenBank/DDBJ whole genome shotgun (WGS) entry which is preliminary data.</text>
</comment>
<keyword evidence="2" id="KW-0413">Isomerase</keyword>
<dbReference type="PANTHER" id="PTHR12110">
    <property type="entry name" value="HYDROXYPYRUVATE ISOMERASE"/>
    <property type="match status" value="1"/>
</dbReference>
<gene>
    <name evidence="2" type="ORF">GCM10023322_70710</name>
</gene>
<protein>
    <submittedName>
        <fullName evidence="2">Sugar phosphate isomerase/epimerase</fullName>
    </submittedName>
</protein>
<dbReference type="InterPro" id="IPR013022">
    <property type="entry name" value="Xyl_isomerase-like_TIM-brl"/>
</dbReference>
<dbReference type="GO" id="GO:0016853">
    <property type="term" value="F:isomerase activity"/>
    <property type="evidence" value="ECO:0007669"/>
    <property type="project" value="UniProtKB-KW"/>
</dbReference>
<name>A0ABP9SKG5_9ACTN</name>